<gene>
    <name evidence="1" type="primary">ORF44</name>
</gene>
<name>F1D166_9CAUD</name>
<dbReference type="EMBL" id="HQ641347">
    <property type="protein sequence ID" value="ADX87860.1"/>
    <property type="molecule type" value="Genomic_DNA"/>
</dbReference>
<keyword evidence="2" id="KW-1185">Reference proteome</keyword>
<organism evidence="1 2">
    <name type="scientific">Vibrio phage ICP1</name>
    <dbReference type="NCBI Taxonomy" id="979525"/>
    <lineage>
        <taxon>Viruses</taxon>
        <taxon>Duplodnaviria</taxon>
        <taxon>Heunggongvirae</taxon>
        <taxon>Uroviricota</taxon>
        <taxon>Caudoviricetes</taxon>
        <taxon>Mohonavirus</taxon>
        <taxon>Mohonavirus ICP1</taxon>
    </lineage>
</organism>
<protein>
    <submittedName>
        <fullName evidence="1">Uncharacterized protein ORF44</fullName>
    </submittedName>
</protein>
<sequence>MNIKPMDTLSISHRTSWLALNMIKRVLSGEIDDNPELMLSLIEDLHRLEKAYKLVDDRINRGEI</sequence>
<dbReference type="SMR" id="F1D166"/>
<dbReference type="RefSeq" id="YP_004250985.1">
    <property type="nucleotide sequence ID" value="NC_015157.1"/>
</dbReference>
<accession>F1D166</accession>
<reference evidence="1 2" key="1">
    <citation type="journal article" date="2011" name="MBio">
        <title>Evidence of a dominant lineage of Vibrio cholerae-specific lytic bacteriophages shed by cholera patients over a 10-year period in Dhaka, Bangladesh.</title>
        <authorList>
            <person name="Seed K.D."/>
            <person name="Bodi K.L."/>
            <person name="Kropinski A.M."/>
            <person name="Ackermann H.W."/>
            <person name="Calderwood S.B."/>
            <person name="Qadri F."/>
            <person name="Camilli A."/>
        </authorList>
    </citation>
    <scope>NUCLEOTIDE SEQUENCE [LARGE SCALE GENOMIC DNA]</scope>
</reference>
<dbReference type="Proteomes" id="UP000007502">
    <property type="component" value="Segment"/>
</dbReference>
<dbReference type="GeneID" id="10228523"/>
<evidence type="ECO:0000313" key="1">
    <source>
        <dbReference type="EMBL" id="ADX87860.1"/>
    </source>
</evidence>
<proteinExistence type="predicted"/>
<evidence type="ECO:0000313" key="2">
    <source>
        <dbReference type="Proteomes" id="UP000007502"/>
    </source>
</evidence>
<dbReference type="KEGG" id="vg:10228523"/>